<protein>
    <recommendedName>
        <fullName evidence="6">unspecific monooxygenase</fullName>
        <ecNumber evidence="6">1.14.14.1</ecNumber>
    </recommendedName>
</protein>
<evidence type="ECO:0000256" key="9">
    <source>
        <dbReference type="ARBA" id="ARBA00022824"/>
    </source>
</evidence>
<keyword evidence="12 16" id="KW-0408">Iron</keyword>
<evidence type="ECO:0000256" key="3">
    <source>
        <dbReference type="ARBA" id="ARBA00004174"/>
    </source>
</evidence>
<dbReference type="CDD" id="cd11056">
    <property type="entry name" value="CYP6-like"/>
    <property type="match status" value="1"/>
</dbReference>
<evidence type="ECO:0000256" key="5">
    <source>
        <dbReference type="ARBA" id="ARBA00010617"/>
    </source>
</evidence>
<evidence type="ECO:0000313" key="18">
    <source>
        <dbReference type="EMBL" id="AJN91174.1"/>
    </source>
</evidence>
<comment type="function">
    <text evidence="2">May be involved in the metabolism of insect hormones and in the breakdown of synthetic insecticides.</text>
</comment>
<evidence type="ECO:0000256" key="13">
    <source>
        <dbReference type="ARBA" id="ARBA00023033"/>
    </source>
</evidence>
<evidence type="ECO:0000256" key="17">
    <source>
        <dbReference type="RuleBase" id="RU000461"/>
    </source>
</evidence>
<evidence type="ECO:0000256" key="16">
    <source>
        <dbReference type="PIRSR" id="PIRSR602403-1"/>
    </source>
</evidence>
<name>A0A0C5C1M4_CNAME</name>
<dbReference type="EC" id="1.14.14.1" evidence="6"/>
<feature type="binding site" description="axial binding residue" evidence="16">
    <location>
        <position position="466"/>
    </location>
    <ligand>
        <name>heme</name>
        <dbReference type="ChEBI" id="CHEBI:30413"/>
    </ligand>
    <ligandPart>
        <name>Fe</name>
        <dbReference type="ChEBI" id="CHEBI:18248"/>
    </ligandPart>
</feature>
<dbReference type="AlphaFoldDB" id="A0A0C5C1M4"/>
<dbReference type="InterPro" id="IPR001128">
    <property type="entry name" value="Cyt_P450"/>
</dbReference>
<dbReference type="InterPro" id="IPR050476">
    <property type="entry name" value="Insect_CytP450_Detox"/>
</dbReference>
<dbReference type="EMBL" id="KP001129">
    <property type="protein sequence ID" value="AJN91174.1"/>
    <property type="molecule type" value="mRNA"/>
</dbReference>
<evidence type="ECO:0000256" key="11">
    <source>
        <dbReference type="ARBA" id="ARBA00023002"/>
    </source>
</evidence>
<keyword evidence="14" id="KW-0472">Membrane</keyword>
<comment type="cofactor">
    <cofactor evidence="1 16">
        <name>heme</name>
        <dbReference type="ChEBI" id="CHEBI:30413"/>
    </cofactor>
</comment>
<dbReference type="Pfam" id="PF00067">
    <property type="entry name" value="p450"/>
    <property type="match status" value="1"/>
</dbReference>
<evidence type="ECO:0000256" key="2">
    <source>
        <dbReference type="ARBA" id="ARBA00003690"/>
    </source>
</evidence>
<reference evidence="18" key="1">
    <citation type="submission" date="2014-10" db="EMBL/GenBank/DDBJ databases">
        <title>Identification of cytochrome P450 monooxygenase genes in the rice leaffolder, Cnaphalocrocis medinalis.</title>
        <authorList>
            <person name="Liu S."/>
        </authorList>
    </citation>
    <scope>NUCLEOTIDE SEQUENCE</scope>
    <source>
        <strain evidence="18">HF</strain>
    </source>
</reference>
<keyword evidence="10" id="KW-0492">Microsome</keyword>
<proteinExistence type="evidence at transcript level"/>
<evidence type="ECO:0000256" key="10">
    <source>
        <dbReference type="ARBA" id="ARBA00022848"/>
    </source>
</evidence>
<dbReference type="InterPro" id="IPR036396">
    <property type="entry name" value="Cyt_P450_sf"/>
</dbReference>
<evidence type="ECO:0000256" key="12">
    <source>
        <dbReference type="ARBA" id="ARBA00023004"/>
    </source>
</evidence>
<keyword evidence="13 17" id="KW-0503">Monooxygenase</keyword>
<dbReference type="PANTHER" id="PTHR24292:SF54">
    <property type="entry name" value="CYP9F3-RELATED"/>
    <property type="match status" value="1"/>
</dbReference>
<evidence type="ECO:0000256" key="1">
    <source>
        <dbReference type="ARBA" id="ARBA00001971"/>
    </source>
</evidence>
<comment type="subcellular location">
    <subcellularLocation>
        <location evidence="4">Endoplasmic reticulum membrane</location>
        <topology evidence="4">Peripheral membrane protein</topology>
    </subcellularLocation>
    <subcellularLocation>
        <location evidence="3">Microsome membrane</location>
        <topology evidence="3">Peripheral membrane protein</topology>
    </subcellularLocation>
</comment>
<sequence length="524" mass="60702">MFIELFIFLITFLVVYFLYCRKRVHDHFRKRDVRFIPGYPIYGNTYGSMSERKHMSDEIVEVYNAFPGERYVGFIEGTNPIMLIRDIEIIKSITVKNFDHFVDHKEFIPVQEDIFGKSMFSMKGNTWRDMRTTLSPAFTGSKMRLMMPSMIEVSQNVVEYLRDNPDEITDVDDLMRRYTNDVIAAAGFGLEVNSFKDKNNEFYRIGQSLFKFTLKQKLYSFLFLSAPAITKFFKLKLFPEATVQFFRGIVASTMEHREKNKIERPDMIQLLMEASKGTLTSNQTTEEGDVGFATVQEMLKPQGNSRKWDLDDLAGQVFIFFTAGFETSASTLVMAVHEMALNPSIQVKLYAEVSAFHHTKKLTYETIGELKYLDCVLNETLRKWSPAIIMDRVCVKAFDLPPPREGAQPVRLNPGDVVYNMVNAIHQDPEYYPDPEKFDPDRFSDENKHKIAPFTYMPFGMGPRACVGSRFALLELKVLLYHLVLNFKIHRCEKTMDPIKLVPEGFNIRAANGTFVRFENRFLN</sequence>
<dbReference type="PANTHER" id="PTHR24292">
    <property type="entry name" value="CYTOCHROME P450"/>
    <property type="match status" value="1"/>
</dbReference>
<comment type="catalytic activity">
    <reaction evidence="15">
        <text>an organic molecule + reduced [NADPH--hemoprotein reductase] + O2 = an alcohol + oxidized [NADPH--hemoprotein reductase] + H2O + H(+)</text>
        <dbReference type="Rhea" id="RHEA:17149"/>
        <dbReference type="Rhea" id="RHEA-COMP:11964"/>
        <dbReference type="Rhea" id="RHEA-COMP:11965"/>
        <dbReference type="ChEBI" id="CHEBI:15377"/>
        <dbReference type="ChEBI" id="CHEBI:15378"/>
        <dbReference type="ChEBI" id="CHEBI:15379"/>
        <dbReference type="ChEBI" id="CHEBI:30879"/>
        <dbReference type="ChEBI" id="CHEBI:57618"/>
        <dbReference type="ChEBI" id="CHEBI:58210"/>
        <dbReference type="ChEBI" id="CHEBI:142491"/>
        <dbReference type="EC" id="1.14.14.1"/>
    </reaction>
</comment>
<dbReference type="PRINTS" id="PR00465">
    <property type="entry name" value="EP450IV"/>
</dbReference>
<dbReference type="GO" id="GO:0005506">
    <property type="term" value="F:iron ion binding"/>
    <property type="evidence" value="ECO:0007669"/>
    <property type="project" value="InterPro"/>
</dbReference>
<accession>A0A0C5C1M4</accession>
<keyword evidence="8 16" id="KW-0479">Metal-binding</keyword>
<evidence type="ECO:0000256" key="15">
    <source>
        <dbReference type="ARBA" id="ARBA00047827"/>
    </source>
</evidence>
<keyword evidence="11 17" id="KW-0560">Oxidoreductase</keyword>
<evidence type="ECO:0000256" key="14">
    <source>
        <dbReference type="ARBA" id="ARBA00023136"/>
    </source>
</evidence>
<dbReference type="GO" id="GO:0020037">
    <property type="term" value="F:heme binding"/>
    <property type="evidence" value="ECO:0007669"/>
    <property type="project" value="InterPro"/>
</dbReference>
<dbReference type="GO" id="GO:0016712">
    <property type="term" value="F:oxidoreductase activity, acting on paired donors, with incorporation or reduction of molecular oxygen, reduced flavin or flavoprotein as one donor, and incorporation of one atom of oxygen"/>
    <property type="evidence" value="ECO:0007669"/>
    <property type="project" value="UniProtKB-EC"/>
</dbReference>
<evidence type="ECO:0000256" key="7">
    <source>
        <dbReference type="ARBA" id="ARBA00022617"/>
    </source>
</evidence>
<dbReference type="PROSITE" id="PS00086">
    <property type="entry name" value="CYTOCHROME_P450"/>
    <property type="match status" value="1"/>
</dbReference>
<keyword evidence="9" id="KW-0256">Endoplasmic reticulum</keyword>
<evidence type="ECO:0000256" key="8">
    <source>
        <dbReference type="ARBA" id="ARBA00022723"/>
    </source>
</evidence>
<comment type="similarity">
    <text evidence="5 17">Belongs to the cytochrome P450 family.</text>
</comment>
<organism evidence="18">
    <name type="scientific">Cnaphalocrocis medinalis</name>
    <name type="common">Rice leaffolder moth</name>
    <dbReference type="NCBI Taxonomy" id="437488"/>
    <lineage>
        <taxon>Eukaryota</taxon>
        <taxon>Metazoa</taxon>
        <taxon>Ecdysozoa</taxon>
        <taxon>Arthropoda</taxon>
        <taxon>Hexapoda</taxon>
        <taxon>Insecta</taxon>
        <taxon>Pterygota</taxon>
        <taxon>Neoptera</taxon>
        <taxon>Endopterygota</taxon>
        <taxon>Lepidoptera</taxon>
        <taxon>Glossata</taxon>
        <taxon>Ditrysia</taxon>
        <taxon>Pyraloidea</taxon>
        <taxon>Crambidae</taxon>
        <taxon>Pyraustinae</taxon>
        <taxon>Cnaphalocrocis</taxon>
    </lineage>
</organism>
<evidence type="ECO:0000256" key="6">
    <source>
        <dbReference type="ARBA" id="ARBA00012109"/>
    </source>
</evidence>
<dbReference type="GO" id="GO:0005789">
    <property type="term" value="C:endoplasmic reticulum membrane"/>
    <property type="evidence" value="ECO:0007669"/>
    <property type="project" value="UniProtKB-SubCell"/>
</dbReference>
<keyword evidence="7 16" id="KW-0349">Heme</keyword>
<dbReference type="FunFam" id="1.10.630.10:FF:000042">
    <property type="entry name" value="Cytochrome P450"/>
    <property type="match status" value="1"/>
</dbReference>
<dbReference type="SUPFAM" id="SSF48264">
    <property type="entry name" value="Cytochrome P450"/>
    <property type="match status" value="1"/>
</dbReference>
<evidence type="ECO:0000256" key="4">
    <source>
        <dbReference type="ARBA" id="ARBA00004406"/>
    </source>
</evidence>
<dbReference type="Gene3D" id="1.10.630.10">
    <property type="entry name" value="Cytochrome P450"/>
    <property type="match status" value="1"/>
</dbReference>
<dbReference type="PRINTS" id="PR00385">
    <property type="entry name" value="P450"/>
</dbReference>
<dbReference type="InterPro" id="IPR017972">
    <property type="entry name" value="Cyt_P450_CS"/>
</dbReference>
<dbReference type="InterPro" id="IPR002403">
    <property type="entry name" value="Cyt_P450_E_grp-IV"/>
</dbReference>